<keyword evidence="3" id="KW-0677">Repeat</keyword>
<dbReference type="Proteomes" id="UP000008312">
    <property type="component" value="Unassembled WGS sequence"/>
</dbReference>
<dbReference type="SMART" id="SM00667">
    <property type="entry name" value="LisH"/>
    <property type="match status" value="1"/>
</dbReference>
<dbReference type="PROSITE" id="PS50897">
    <property type="entry name" value="CTLH"/>
    <property type="match status" value="1"/>
</dbReference>
<evidence type="ECO:0000256" key="2">
    <source>
        <dbReference type="ARBA" id="ARBA00022664"/>
    </source>
</evidence>
<evidence type="ECO:0000256" key="3">
    <source>
        <dbReference type="ARBA" id="ARBA00022737"/>
    </source>
</evidence>
<dbReference type="Gene3D" id="2.130.10.10">
    <property type="entry name" value="YVTN repeat-like/Quinoprotein amine dehydrogenase"/>
    <property type="match status" value="1"/>
</dbReference>
<sequence length="386" mass="43236">MLSPLTPVSPKSDNPSVIGTDTSSTNTLDLFDENNPQLEHDLIRIILQYLSSHGYTTSAVVLQEESGLFTGDNTNRYPIIQKITKDVIAGEWDAVESALREYCRPDRLEKLLYFIYKQEYLEFISRNENQKGLHFLFKYIKPLESVCESLHAGEFKELCYLLSLKSVRSSPYFEHWPGIQKSREILAATLSREFYDESVILEKPVPPNRLITLLKQAYSYQISQTFPNTPHSMRFVSLLEDINGYPLPSFLVDSQQHVEGPVKGVVALCESSVAFSARNSLYLWNREDATSALKHIGSHNGLIWDLQVNPLTQEVVTAGSDGLVKIWSPAKASSPVELSVSQNDVYAVSTHPLSSQLIAAGCFDGSVQLFDAEQRSCLKVLALPSL</sequence>
<keyword evidence="1 6" id="KW-0853">WD repeat</keyword>
<evidence type="ECO:0000256" key="1">
    <source>
        <dbReference type="ARBA" id="ARBA00022574"/>
    </source>
</evidence>
<reference evidence="9" key="1">
    <citation type="submission" date="2010-02" db="EMBL/GenBank/DDBJ databases">
        <title>Sequencing and annotation of the Blastocystis hominis genome.</title>
        <authorList>
            <person name="Wincker P."/>
        </authorList>
    </citation>
    <scope>NUCLEOTIDE SEQUENCE</scope>
    <source>
        <strain evidence="9">Singapore isolate B</strain>
    </source>
</reference>
<feature type="repeat" description="WD" evidence="6">
    <location>
        <begin position="296"/>
        <end position="328"/>
    </location>
</feature>
<dbReference type="SUPFAM" id="SSF50978">
    <property type="entry name" value="WD40 repeat-like"/>
    <property type="match status" value="1"/>
</dbReference>
<dbReference type="PROSITE" id="PS50082">
    <property type="entry name" value="WD_REPEATS_2"/>
    <property type="match status" value="1"/>
</dbReference>
<accession>D8LWG9</accession>
<feature type="region of interest" description="Disordered" evidence="7">
    <location>
        <begin position="1"/>
        <end position="25"/>
    </location>
</feature>
<dbReference type="PROSITE" id="PS50896">
    <property type="entry name" value="LISH"/>
    <property type="match status" value="1"/>
</dbReference>
<dbReference type="InterPro" id="IPR036322">
    <property type="entry name" value="WD40_repeat_dom_sf"/>
</dbReference>
<evidence type="ECO:0000256" key="6">
    <source>
        <dbReference type="PROSITE-ProRule" id="PRU00221"/>
    </source>
</evidence>
<dbReference type="OrthoDB" id="206688at2759"/>
<evidence type="ECO:0000256" key="5">
    <source>
        <dbReference type="ARBA" id="ARBA00025801"/>
    </source>
</evidence>
<dbReference type="AlphaFoldDB" id="D8LWG9"/>
<dbReference type="InterPro" id="IPR045184">
    <property type="entry name" value="SMU1"/>
</dbReference>
<evidence type="ECO:0000256" key="7">
    <source>
        <dbReference type="SAM" id="MobiDB-lite"/>
    </source>
</evidence>
<comment type="similarity">
    <text evidence="5">Belongs to the WD repeat SMU1 family.</text>
</comment>
<name>D8LWG9_BLAHO</name>
<protein>
    <recommendedName>
        <fullName evidence="8">CTLH domain-containing protein</fullName>
    </recommendedName>
</protein>
<dbReference type="InterPro" id="IPR054080">
    <property type="entry name" value="TPR1-like_2nd"/>
</dbReference>
<dbReference type="Pfam" id="PF23627">
    <property type="entry name" value="LisH_WDR26"/>
    <property type="match status" value="1"/>
</dbReference>
<dbReference type="Pfam" id="PF00400">
    <property type="entry name" value="WD40"/>
    <property type="match status" value="2"/>
</dbReference>
<gene>
    <name evidence="9" type="ORF">GSBLH_T00000530001</name>
</gene>
<dbReference type="OMA" id="IRANRSC"/>
<dbReference type="PROSITE" id="PS50294">
    <property type="entry name" value="WD_REPEATS_REGION"/>
    <property type="match status" value="1"/>
</dbReference>
<dbReference type="InParanoid" id="D8LWG9"/>
<dbReference type="GO" id="GO:0000398">
    <property type="term" value="P:mRNA splicing, via spliceosome"/>
    <property type="evidence" value="ECO:0007669"/>
    <property type="project" value="InterPro"/>
</dbReference>
<dbReference type="RefSeq" id="XP_012894206.1">
    <property type="nucleotide sequence ID" value="XM_013038752.1"/>
</dbReference>
<dbReference type="InterPro" id="IPR006595">
    <property type="entry name" value="CTLH_C"/>
</dbReference>
<feature type="compositionally biased region" description="Polar residues" evidence="7">
    <location>
        <begin position="9"/>
        <end position="25"/>
    </location>
</feature>
<evidence type="ECO:0000313" key="10">
    <source>
        <dbReference type="Proteomes" id="UP000008312"/>
    </source>
</evidence>
<proteinExistence type="inferred from homology"/>
<keyword evidence="10" id="KW-1185">Reference proteome</keyword>
<keyword evidence="2" id="KW-0507">mRNA processing</keyword>
<dbReference type="InterPro" id="IPR006594">
    <property type="entry name" value="LisH"/>
</dbReference>
<evidence type="ECO:0000259" key="8">
    <source>
        <dbReference type="PROSITE" id="PS50897"/>
    </source>
</evidence>
<dbReference type="SMART" id="SM00320">
    <property type="entry name" value="WD40"/>
    <property type="match status" value="2"/>
</dbReference>
<organism evidence="9">
    <name type="scientific">Blastocystis hominis</name>
    <dbReference type="NCBI Taxonomy" id="12968"/>
    <lineage>
        <taxon>Eukaryota</taxon>
        <taxon>Sar</taxon>
        <taxon>Stramenopiles</taxon>
        <taxon>Bigyra</taxon>
        <taxon>Opalozoa</taxon>
        <taxon>Opalinata</taxon>
        <taxon>Blastocystidae</taxon>
        <taxon>Blastocystis</taxon>
    </lineage>
</organism>
<dbReference type="PANTHER" id="PTHR22848">
    <property type="entry name" value="WD40 REPEAT PROTEIN"/>
    <property type="match status" value="1"/>
</dbReference>
<keyword evidence="4" id="KW-0508">mRNA splicing</keyword>
<dbReference type="InterPro" id="IPR015943">
    <property type="entry name" value="WD40/YVTN_repeat-like_dom_sf"/>
</dbReference>
<dbReference type="EMBL" id="FN668638">
    <property type="protein sequence ID" value="CBK20158.2"/>
    <property type="molecule type" value="Genomic_DNA"/>
</dbReference>
<evidence type="ECO:0000256" key="4">
    <source>
        <dbReference type="ARBA" id="ARBA00023187"/>
    </source>
</evidence>
<evidence type="ECO:0000313" key="9">
    <source>
        <dbReference type="EMBL" id="CBK20158.2"/>
    </source>
</evidence>
<dbReference type="GeneID" id="24917837"/>
<dbReference type="Pfam" id="PF21889">
    <property type="entry name" value="TPR1-like_2nd"/>
    <property type="match status" value="1"/>
</dbReference>
<feature type="domain" description="CTLH" evidence="8">
    <location>
        <begin position="76"/>
        <end position="131"/>
    </location>
</feature>
<dbReference type="InterPro" id="IPR001680">
    <property type="entry name" value="WD40_rpt"/>
</dbReference>